<name>A0ABP1C8B1_9GAMM</name>
<feature type="domain" description="Ribonucleotide reductase large subunit C-terminal" evidence="13">
    <location>
        <begin position="76"/>
        <end position="569"/>
    </location>
</feature>
<dbReference type="Pfam" id="PF00317">
    <property type="entry name" value="Ribonuc_red_lgN"/>
    <property type="match status" value="1"/>
</dbReference>
<evidence type="ECO:0000256" key="1">
    <source>
        <dbReference type="ARBA" id="ARBA00001922"/>
    </source>
</evidence>
<comment type="catalytic activity">
    <reaction evidence="10 11">
        <text>a 2'-deoxyribonucleoside 5'-diphosphate + [thioredoxin]-disulfide + H2O = a ribonucleoside 5'-diphosphate + [thioredoxin]-dithiol</text>
        <dbReference type="Rhea" id="RHEA:23252"/>
        <dbReference type="Rhea" id="RHEA-COMP:10698"/>
        <dbReference type="Rhea" id="RHEA-COMP:10700"/>
        <dbReference type="ChEBI" id="CHEBI:15377"/>
        <dbReference type="ChEBI" id="CHEBI:29950"/>
        <dbReference type="ChEBI" id="CHEBI:50058"/>
        <dbReference type="ChEBI" id="CHEBI:57930"/>
        <dbReference type="ChEBI" id="CHEBI:73316"/>
        <dbReference type="EC" id="1.17.4.1"/>
    </reaction>
</comment>
<comment type="function">
    <text evidence="11">Catalyzes the reduction of ribonucleotides to deoxyribonucleotides. May function to provide a pool of deoxyribonucleotide precursors for DNA repair during oxygen limitation and/or for immediate growth after restoration of oxygen.</text>
</comment>
<evidence type="ECO:0000256" key="2">
    <source>
        <dbReference type="ARBA" id="ARBA00007405"/>
    </source>
</evidence>
<gene>
    <name evidence="14" type="ORF">MECH1_V1_1656</name>
</gene>
<dbReference type="InterPro" id="IPR000788">
    <property type="entry name" value="RNR_lg_C"/>
</dbReference>
<keyword evidence="9 11" id="KW-0170">Cobalt</keyword>
<evidence type="ECO:0000313" key="15">
    <source>
        <dbReference type="Proteomes" id="UP001497493"/>
    </source>
</evidence>
<dbReference type="PRINTS" id="PR01183">
    <property type="entry name" value="RIBORDTASEM1"/>
</dbReference>
<organism evidence="14 15">
    <name type="scientific">Candidatus Methylocalor cossyra</name>
    <dbReference type="NCBI Taxonomy" id="3108543"/>
    <lineage>
        <taxon>Bacteria</taxon>
        <taxon>Pseudomonadati</taxon>
        <taxon>Pseudomonadota</taxon>
        <taxon>Gammaproteobacteria</taxon>
        <taxon>Methylococcales</taxon>
        <taxon>Methylococcaceae</taxon>
        <taxon>Candidatus Methylocalor</taxon>
    </lineage>
</organism>
<evidence type="ECO:0000256" key="4">
    <source>
        <dbReference type="ARBA" id="ARBA00022634"/>
    </source>
</evidence>
<dbReference type="EMBL" id="OZ026884">
    <property type="protein sequence ID" value="CAL1240432.1"/>
    <property type="molecule type" value="Genomic_DNA"/>
</dbReference>
<keyword evidence="7" id="KW-0215">Deoxyribonucleotide synthesis</keyword>
<keyword evidence="4 11" id="KW-0237">DNA synthesis</keyword>
<evidence type="ECO:0000256" key="6">
    <source>
        <dbReference type="ARBA" id="ARBA00023002"/>
    </source>
</evidence>
<evidence type="ECO:0000256" key="7">
    <source>
        <dbReference type="ARBA" id="ARBA00023116"/>
    </source>
</evidence>
<comment type="cofactor">
    <cofactor evidence="1 11">
        <name>adenosylcob(III)alamin</name>
        <dbReference type="ChEBI" id="CHEBI:18408"/>
    </cofactor>
</comment>
<keyword evidence="8" id="KW-1015">Disulfide bond</keyword>
<evidence type="ECO:0000256" key="5">
    <source>
        <dbReference type="ARBA" id="ARBA00022741"/>
    </source>
</evidence>
<evidence type="ECO:0000256" key="8">
    <source>
        <dbReference type="ARBA" id="ARBA00023157"/>
    </source>
</evidence>
<evidence type="ECO:0000256" key="10">
    <source>
        <dbReference type="ARBA" id="ARBA00047754"/>
    </source>
</evidence>
<dbReference type="InterPro" id="IPR013344">
    <property type="entry name" value="RNR_NrdJ/NrdZ"/>
</dbReference>
<dbReference type="GO" id="GO:0004748">
    <property type="term" value="F:ribonucleoside-diphosphate reductase activity, thioredoxin disulfide as acceptor"/>
    <property type="evidence" value="ECO:0007669"/>
    <property type="project" value="UniProtKB-EC"/>
</dbReference>
<evidence type="ECO:0000256" key="11">
    <source>
        <dbReference type="RuleBase" id="RU364064"/>
    </source>
</evidence>
<keyword evidence="5 11" id="KW-0547">Nucleotide-binding</keyword>
<evidence type="ECO:0000259" key="12">
    <source>
        <dbReference type="Pfam" id="PF00317"/>
    </source>
</evidence>
<reference evidence="14 15" key="1">
    <citation type="submission" date="2024-04" db="EMBL/GenBank/DDBJ databases">
        <authorList>
            <person name="Cremers G."/>
        </authorList>
    </citation>
    <scope>NUCLEOTIDE SEQUENCE [LARGE SCALE GENOMIC DNA]</scope>
    <source>
        <strain evidence="14">MeCH1-AG</strain>
    </source>
</reference>
<feature type="domain" description="Ribonucleotide reductase large subunit N-terminal" evidence="12">
    <location>
        <begin position="4"/>
        <end position="69"/>
    </location>
</feature>
<accession>A0ABP1C8B1</accession>
<comment type="similarity">
    <text evidence="2 11">Belongs to the ribonucleoside diphosphate reductase class-2 family.</text>
</comment>
<dbReference type="CDD" id="cd02888">
    <property type="entry name" value="RNR_II_dimer"/>
    <property type="match status" value="1"/>
</dbReference>
<keyword evidence="3 11" id="KW-0846">Cobalamin</keyword>
<dbReference type="Proteomes" id="UP001497493">
    <property type="component" value="Chromosome"/>
</dbReference>
<dbReference type="InterPro" id="IPR050862">
    <property type="entry name" value="RdRp_reductase_class-2"/>
</dbReference>
<evidence type="ECO:0000256" key="3">
    <source>
        <dbReference type="ARBA" id="ARBA00022628"/>
    </source>
</evidence>
<evidence type="ECO:0000259" key="13">
    <source>
        <dbReference type="Pfam" id="PF02867"/>
    </source>
</evidence>
<proteinExistence type="inferred from homology"/>
<protein>
    <recommendedName>
        <fullName evidence="11">Vitamin B12-dependent ribonucleotide reductase</fullName>
        <ecNumber evidence="11">1.17.4.1</ecNumber>
    </recommendedName>
</protein>
<dbReference type="PANTHER" id="PTHR43371">
    <property type="entry name" value="VITAMIN B12-DEPENDENT RIBONUCLEOTIDE REDUCTASE"/>
    <property type="match status" value="1"/>
</dbReference>
<evidence type="ECO:0000313" key="14">
    <source>
        <dbReference type="EMBL" id="CAL1240432.1"/>
    </source>
</evidence>
<sequence length="939" mass="103473">MSVQPISLAVLREKYAKGGESAAADIFRRVAKALASVEKDPFFWEGQFLEVLEGGFIPAGRIMSAAGTDISATLINCFVQPVGDSVSEPDADGKPGIYVALREAAETMRRGGGVGYDFSRIRPKGAKVKGTASSASGPVSYMRVFDRSCETVESAGARRGAQMGVLRCDHPDIEDFIRAKDQPGELSNFNISVAVTDAFVRAVEQDAPWELVHRAEPGAAQIASGARRREDGLWVYRTVRARDLWELIMRSTYDHAEPGVLFLDRANADNNLGYCEVFEATNPCAEEWLPDYGCCCLGSIDLTRFVVRPFSAEVRFEFDRFAGLVGKAVRMLDNVLDLTYWPLEAQRAEAMAKRRIGLGFTGLGDALVMLGLKYDTQAARDFAAEVARRMRDAAYSASVDLAREKEPFPLFEAEKFLASGFAARLPEDLRRSIRECGLRNSHLLAIAPTGTISLAFADNVSNGIEPPYAWTYTRRKREADGSVREYQVEDHAYRLYRERGGDVANLPPHWVTALEISALDHMRMLEAVQPFIDTGISKTVNVPADYPFEAFKDLYLEAWRCGLKGLATYRPNPVTGAVLEAPAPAAAPGFDQSDPDRRLRLERVPEPTLASLRWRRRPRPSAGNPAWCYMVDHPWGSFAVFVGHLSDGTPFEVWVNGAEQPRGLGALAKSLSMDMRSNDRGWLKTKLESLMRASGDDGFDLPFPPDGEPVRVPSLVAGFARLVHYRCAELGAFSAIGKTPVLDALMSPKEPKTGPDGTLSWTVDVFNPATQDDFVMGLKELVLPNGQRRPYSVWLSGEYPRVLDGLCKSLSYDMRVVDPAWIGAKLRQLLDFPEPRGDFLAWVPGEGRKINYPSTVAYLARLMIHRYALLGILDEEGYPMEDMGIVTYEADNVVPLRARSAGAMEVRPGRRCGECGNYAVVLRDGCEFCTACGALGGCG</sequence>
<dbReference type="EC" id="1.17.4.1" evidence="11"/>
<dbReference type="NCBIfam" id="TIGR02504">
    <property type="entry name" value="NrdJ_Z"/>
    <property type="match status" value="1"/>
</dbReference>
<dbReference type="Gene3D" id="3.20.70.20">
    <property type="match status" value="1"/>
</dbReference>
<dbReference type="RefSeq" id="WP_348757028.1">
    <property type="nucleotide sequence ID" value="NZ_OZ026884.1"/>
</dbReference>
<keyword evidence="15" id="KW-1185">Reference proteome</keyword>
<evidence type="ECO:0000256" key="9">
    <source>
        <dbReference type="ARBA" id="ARBA00023285"/>
    </source>
</evidence>
<dbReference type="InterPro" id="IPR013509">
    <property type="entry name" value="RNR_lsu_N"/>
</dbReference>
<keyword evidence="6 11" id="KW-0560">Oxidoreductase</keyword>
<dbReference type="Pfam" id="PF02867">
    <property type="entry name" value="Ribonuc_red_lgC"/>
    <property type="match status" value="1"/>
</dbReference>
<dbReference type="PANTHER" id="PTHR43371:SF1">
    <property type="entry name" value="RIBONUCLEOSIDE-DIPHOSPHATE REDUCTASE"/>
    <property type="match status" value="1"/>
</dbReference>
<dbReference type="SUPFAM" id="SSF51998">
    <property type="entry name" value="PFL-like glycyl radical enzymes"/>
    <property type="match status" value="1"/>
</dbReference>